<evidence type="ECO:0000256" key="1">
    <source>
        <dbReference type="SAM" id="Coils"/>
    </source>
</evidence>
<dbReference type="OMA" id="AQNDEMQ"/>
<evidence type="ECO:0000313" key="3">
    <source>
        <dbReference type="Proteomes" id="UP000683925"/>
    </source>
</evidence>
<keyword evidence="1" id="KW-0175">Coiled coil</keyword>
<comment type="caution">
    <text evidence="2">The sequence shown here is derived from an EMBL/GenBank/DDBJ whole genome shotgun (WGS) entry which is preliminary data.</text>
</comment>
<dbReference type="OrthoDB" id="10342149at2759"/>
<proteinExistence type="predicted"/>
<organism evidence="2 3">
    <name type="scientific">Paramecium octaurelia</name>
    <dbReference type="NCBI Taxonomy" id="43137"/>
    <lineage>
        <taxon>Eukaryota</taxon>
        <taxon>Sar</taxon>
        <taxon>Alveolata</taxon>
        <taxon>Ciliophora</taxon>
        <taxon>Intramacronucleata</taxon>
        <taxon>Oligohymenophorea</taxon>
        <taxon>Peniculida</taxon>
        <taxon>Parameciidae</taxon>
        <taxon>Paramecium</taxon>
    </lineage>
</organism>
<gene>
    <name evidence="2" type="ORF">POCTA_138.1.T1550089</name>
</gene>
<sequence length="222" mass="25542">MSQNPIPKVLYDVDQQVLIKRLQCRSRLLEKKCNYYKRRELLIIQQYRPETPKKLSDSKLSETSTNCNFSTMIDENDSSQNLQEKVQQKQCKISELQEAVEALQNKVKSLQAQNDEMQDQLSKQVKGFVRNDKVTHSVNLTKSTSQTEKAMATIDKFFQPFTANSFKSQDGTPQSTEEKRKMIKRMSMNAGASAYMMAMKGDYTTLQNAIEEIQSSKNLEQS</sequence>
<dbReference type="AlphaFoldDB" id="A0A8S1YDS6"/>
<dbReference type="Proteomes" id="UP000683925">
    <property type="component" value="Unassembled WGS sequence"/>
</dbReference>
<dbReference type="EMBL" id="CAJJDP010000157">
    <property type="protein sequence ID" value="CAD8211761.1"/>
    <property type="molecule type" value="Genomic_DNA"/>
</dbReference>
<protein>
    <submittedName>
        <fullName evidence="2">Uncharacterized protein</fullName>
    </submittedName>
</protein>
<feature type="coiled-coil region" evidence="1">
    <location>
        <begin position="79"/>
        <end position="120"/>
    </location>
</feature>
<reference evidence="2" key="1">
    <citation type="submission" date="2021-01" db="EMBL/GenBank/DDBJ databases">
        <authorList>
            <consortium name="Genoscope - CEA"/>
            <person name="William W."/>
        </authorList>
    </citation>
    <scope>NUCLEOTIDE SEQUENCE</scope>
</reference>
<accession>A0A8S1YDS6</accession>
<evidence type="ECO:0000313" key="2">
    <source>
        <dbReference type="EMBL" id="CAD8211761.1"/>
    </source>
</evidence>
<name>A0A8S1YDS6_PAROT</name>
<keyword evidence="3" id="KW-1185">Reference proteome</keyword>